<evidence type="ECO:0000313" key="1">
    <source>
        <dbReference type="EMBL" id="DAF90619.1"/>
    </source>
</evidence>
<sequence length="139" mass="15829">MKKLFVSVPMKGRTEEEIKASIQKMKKIAEIYEGEELELIDSYIEDDPPKDSKEAVWYLGESLKKLAQADVFIGIAENYDWSGCCIERETAERYGIKMHTIFAEDIINNYDKYVEEASGEITGSSLELKSCSCSTESYL</sequence>
<reference evidence="1" key="1">
    <citation type="journal article" date="2021" name="Proc. Natl. Acad. Sci. U.S.A.">
        <title>A Catalog of Tens of Thousands of Viruses from Human Metagenomes Reveals Hidden Associations with Chronic Diseases.</title>
        <authorList>
            <person name="Tisza M.J."/>
            <person name="Buck C.B."/>
        </authorList>
    </citation>
    <scope>NUCLEOTIDE SEQUENCE</scope>
    <source>
        <strain evidence="1">CtGDt6</strain>
    </source>
</reference>
<name>A0A8S5U841_9CAUD</name>
<accession>A0A8S5U841</accession>
<organism evidence="1">
    <name type="scientific">Siphoviridae sp. ctGDt6</name>
    <dbReference type="NCBI Taxonomy" id="2825408"/>
    <lineage>
        <taxon>Viruses</taxon>
        <taxon>Duplodnaviria</taxon>
        <taxon>Heunggongvirae</taxon>
        <taxon>Uroviricota</taxon>
        <taxon>Caudoviricetes</taxon>
    </lineage>
</organism>
<protein>
    <submittedName>
        <fullName evidence="1">Blasticidin M</fullName>
    </submittedName>
</protein>
<dbReference type="EMBL" id="BK016032">
    <property type="protein sequence ID" value="DAF90619.1"/>
    <property type="molecule type" value="Genomic_DNA"/>
</dbReference>
<dbReference type="Gene3D" id="3.40.50.450">
    <property type="match status" value="1"/>
</dbReference>
<proteinExistence type="predicted"/>